<comment type="caution">
    <text evidence="1">The sequence shown here is derived from an EMBL/GenBank/DDBJ whole genome shotgun (WGS) entry which is preliminary data.</text>
</comment>
<accession>A0AAV7QAK3</accession>
<proteinExistence type="predicted"/>
<dbReference type="Proteomes" id="UP001066276">
    <property type="component" value="Chromosome 6"/>
</dbReference>
<gene>
    <name evidence="1" type="ORF">NDU88_003990</name>
</gene>
<dbReference type="EMBL" id="JANPWB010000010">
    <property type="protein sequence ID" value="KAJ1137592.1"/>
    <property type="molecule type" value="Genomic_DNA"/>
</dbReference>
<name>A0AAV7QAK3_PLEWA</name>
<sequence>MLLDRILGLQQEVRSQYAVQYERLTVRYALTSVAVCHTHRVVALKPRCCEALLPMGPAAHSSLTAFSLSHGQLEKRCSDELGQAGVLEVRQLKRRARKCSVYFWHMCAMIELPHMQKLLFSPYLRMQEK</sequence>
<evidence type="ECO:0000313" key="2">
    <source>
        <dbReference type="Proteomes" id="UP001066276"/>
    </source>
</evidence>
<organism evidence="1 2">
    <name type="scientific">Pleurodeles waltl</name>
    <name type="common">Iberian ribbed newt</name>
    <dbReference type="NCBI Taxonomy" id="8319"/>
    <lineage>
        <taxon>Eukaryota</taxon>
        <taxon>Metazoa</taxon>
        <taxon>Chordata</taxon>
        <taxon>Craniata</taxon>
        <taxon>Vertebrata</taxon>
        <taxon>Euteleostomi</taxon>
        <taxon>Amphibia</taxon>
        <taxon>Batrachia</taxon>
        <taxon>Caudata</taxon>
        <taxon>Salamandroidea</taxon>
        <taxon>Salamandridae</taxon>
        <taxon>Pleurodelinae</taxon>
        <taxon>Pleurodeles</taxon>
    </lineage>
</organism>
<reference evidence="1" key="1">
    <citation type="journal article" date="2022" name="bioRxiv">
        <title>Sequencing and chromosome-scale assembly of the giantPleurodeles waltlgenome.</title>
        <authorList>
            <person name="Brown T."/>
            <person name="Elewa A."/>
            <person name="Iarovenko S."/>
            <person name="Subramanian E."/>
            <person name="Araus A.J."/>
            <person name="Petzold A."/>
            <person name="Susuki M."/>
            <person name="Suzuki K.-i.T."/>
            <person name="Hayashi T."/>
            <person name="Toyoda A."/>
            <person name="Oliveira C."/>
            <person name="Osipova E."/>
            <person name="Leigh N.D."/>
            <person name="Simon A."/>
            <person name="Yun M.H."/>
        </authorList>
    </citation>
    <scope>NUCLEOTIDE SEQUENCE</scope>
    <source>
        <strain evidence="1">20211129_DDA</strain>
        <tissue evidence="1">Liver</tissue>
    </source>
</reference>
<dbReference type="AlphaFoldDB" id="A0AAV7QAK3"/>
<evidence type="ECO:0000313" key="1">
    <source>
        <dbReference type="EMBL" id="KAJ1137592.1"/>
    </source>
</evidence>
<keyword evidence="2" id="KW-1185">Reference proteome</keyword>
<protein>
    <submittedName>
        <fullName evidence="1">Uncharacterized protein</fullName>
    </submittedName>
</protein>